<sequence length="162" mass="18293">MKKTLLLIPLLICTSNFTFAETNSTAPVAASQVITPLAANTIRISTRPEILGLWGMEIPNNKKCVEYYNFRGGNEVVVNSGKEWSIGLFDYQPSPDNTKEKLPALIMQIKYENNQVDCSGYQENQAGEVSQYFVRWKNENTIKFCASEKEDKCFATLNRVLP</sequence>
<dbReference type="Proteomes" id="UP000240957">
    <property type="component" value="Unassembled WGS sequence"/>
</dbReference>
<evidence type="ECO:0000313" key="2">
    <source>
        <dbReference type="EMBL" id="MFC2995662.1"/>
    </source>
</evidence>
<dbReference type="OrthoDB" id="6656750at2"/>
<reference evidence="2" key="4">
    <citation type="submission" date="2024-09" db="EMBL/GenBank/DDBJ databases">
        <authorList>
            <person name="Sun Q."/>
            <person name="Mori K."/>
        </authorList>
    </citation>
    <scope>NUCLEOTIDE SEQUENCE</scope>
    <source>
        <strain evidence="2">KCTC 62575</strain>
    </source>
</reference>
<keyword evidence="1" id="KW-0732">Signal</keyword>
<organism evidence="3 4">
    <name type="scientific">Acinetobacter sichuanensis</name>
    <dbReference type="NCBI Taxonomy" id="2136183"/>
    <lineage>
        <taxon>Bacteria</taxon>
        <taxon>Pseudomonadati</taxon>
        <taxon>Pseudomonadota</taxon>
        <taxon>Gammaproteobacteria</taxon>
        <taxon>Moraxellales</taxon>
        <taxon>Moraxellaceae</taxon>
        <taxon>Acinetobacter</taxon>
    </lineage>
</organism>
<feature type="signal peptide" evidence="1">
    <location>
        <begin position="1"/>
        <end position="20"/>
    </location>
</feature>
<name>A0A371YN46_9GAMM</name>
<dbReference type="RefSeq" id="WP_107008990.1">
    <property type="nucleotide sequence ID" value="NZ_JBHRSF010000034.1"/>
</dbReference>
<dbReference type="EMBL" id="JBHRSF010000034">
    <property type="protein sequence ID" value="MFC2995662.1"/>
    <property type="molecule type" value="Genomic_DNA"/>
</dbReference>
<protein>
    <submittedName>
        <fullName evidence="3">Uncharacterized protein</fullName>
    </submittedName>
</protein>
<feature type="chain" id="PRO_5016969770" evidence="1">
    <location>
        <begin position="21"/>
        <end position="162"/>
    </location>
</feature>
<reference evidence="2" key="1">
    <citation type="journal article" date="2014" name="Int. J. Syst. Evol. Microbiol.">
        <title>Complete genome of a new Firmicutes species belonging to the dominant human colonic microbiota ('Ruminococcus bicirculans') reveals two chromosomes and a selective capacity to utilize plant glucans.</title>
        <authorList>
            <consortium name="NISC Comparative Sequencing Program"/>
            <person name="Wegmann U."/>
            <person name="Louis P."/>
            <person name="Goesmann A."/>
            <person name="Henrissat B."/>
            <person name="Duncan S.H."/>
            <person name="Flint H.J."/>
        </authorList>
    </citation>
    <scope>NUCLEOTIDE SEQUENCE</scope>
    <source>
        <strain evidence="2">KCTC 62575</strain>
    </source>
</reference>
<evidence type="ECO:0000313" key="3">
    <source>
        <dbReference type="EMBL" id="RFC82890.1"/>
    </source>
</evidence>
<evidence type="ECO:0000313" key="5">
    <source>
        <dbReference type="Proteomes" id="UP001595455"/>
    </source>
</evidence>
<dbReference type="Proteomes" id="UP001595455">
    <property type="component" value="Unassembled WGS sequence"/>
</dbReference>
<evidence type="ECO:0000313" key="4">
    <source>
        <dbReference type="Proteomes" id="UP000240957"/>
    </source>
</evidence>
<evidence type="ECO:0000256" key="1">
    <source>
        <dbReference type="SAM" id="SignalP"/>
    </source>
</evidence>
<gene>
    <name evidence="2" type="ORF">ACFODO_10345</name>
    <name evidence="3" type="ORF">C9E89_014305</name>
</gene>
<accession>A0A371YN46</accession>
<proteinExistence type="predicted"/>
<comment type="caution">
    <text evidence="3">The sequence shown here is derived from an EMBL/GenBank/DDBJ whole genome shotgun (WGS) entry which is preliminary data.</text>
</comment>
<reference evidence="5" key="3">
    <citation type="journal article" date="2019" name="Int. J. Syst. Evol. Microbiol.">
        <title>The Global Catalogue of Microorganisms (GCM) 10K type strain sequencing project: providing services to taxonomists for standard genome sequencing and annotation.</title>
        <authorList>
            <consortium name="The Broad Institute Genomics Platform"/>
            <consortium name="The Broad Institute Genome Sequencing Center for Infectious Disease"/>
            <person name="Wu L."/>
            <person name="Ma J."/>
        </authorList>
    </citation>
    <scope>NUCLEOTIDE SEQUENCE [LARGE SCALE GENOMIC DNA]</scope>
    <source>
        <strain evidence="5">KCTC 62575</strain>
    </source>
</reference>
<keyword evidence="5" id="KW-1185">Reference proteome</keyword>
<dbReference type="AlphaFoldDB" id="A0A371YN46"/>
<dbReference type="EMBL" id="PYIX02000025">
    <property type="protein sequence ID" value="RFC82890.1"/>
    <property type="molecule type" value="Genomic_DNA"/>
</dbReference>
<reference evidence="3 4" key="2">
    <citation type="submission" date="2018-08" db="EMBL/GenBank/DDBJ databases">
        <title>The draft genome of Acinetobacter sichuanensis strain WCHAc060041.</title>
        <authorList>
            <person name="Qin J."/>
            <person name="Feng Y."/>
            <person name="Zong Z."/>
        </authorList>
    </citation>
    <scope>NUCLEOTIDE SEQUENCE [LARGE SCALE GENOMIC DNA]</scope>
    <source>
        <strain evidence="3 4">WCHAc060041</strain>
    </source>
</reference>